<evidence type="ECO:0008006" key="3">
    <source>
        <dbReference type="Google" id="ProtNLM"/>
    </source>
</evidence>
<name>I4FZK3_MICAE</name>
<dbReference type="Gene3D" id="1.20.1220.20">
    <property type="entry name" value="Uncharcterised protein PF01724"/>
    <property type="match status" value="1"/>
</dbReference>
<dbReference type="RefSeq" id="WP_002766238.1">
    <property type="nucleotide sequence ID" value="NZ_HE972952.1"/>
</dbReference>
<organism evidence="1 2">
    <name type="scientific">Microcystis aeruginosa PCC 9443</name>
    <dbReference type="NCBI Taxonomy" id="1160281"/>
    <lineage>
        <taxon>Bacteria</taxon>
        <taxon>Bacillati</taxon>
        <taxon>Cyanobacteriota</taxon>
        <taxon>Cyanophyceae</taxon>
        <taxon>Oscillatoriophycideae</taxon>
        <taxon>Chroococcales</taxon>
        <taxon>Microcystaceae</taxon>
        <taxon>Microcystis</taxon>
    </lineage>
</organism>
<reference evidence="1 2" key="1">
    <citation type="submission" date="2012-04" db="EMBL/GenBank/DDBJ databases">
        <authorList>
            <person name="Genoscope - CEA"/>
        </authorList>
    </citation>
    <scope>NUCLEOTIDE SEQUENCE [LARGE SCALE GENOMIC DNA]</scope>
    <source>
        <strain evidence="1 2">9443</strain>
    </source>
</reference>
<sequence length="152" mass="17876">MTTQLASPVTPFLYEHDYQQWLETTVKLLRDRSFELLDLDNLIEEIEEMGKSSKREVFNRLVVLLIHLLKGKYQPARQSNSWLSTINEQRRQLFILFRDSPSLHKSYLPTIFDESYQMACKLAAKETNLPLATFPESCPFTEIEILDFDFLP</sequence>
<dbReference type="PANTHER" id="PTHR34235:SF3">
    <property type="entry name" value="SLR1203 PROTEIN"/>
    <property type="match status" value="1"/>
</dbReference>
<gene>
    <name evidence="1" type="ORF">MICAC_1610001</name>
</gene>
<dbReference type="Proteomes" id="UP000003480">
    <property type="component" value="Unassembled WGS sequence"/>
</dbReference>
<dbReference type="Pfam" id="PF01724">
    <property type="entry name" value="DUF29"/>
    <property type="match status" value="1"/>
</dbReference>
<dbReference type="HOGENOM" id="CLU_116670_0_1_3"/>
<evidence type="ECO:0000313" key="2">
    <source>
        <dbReference type="Proteomes" id="UP000003480"/>
    </source>
</evidence>
<accession>I4FZK3</accession>
<dbReference type="PANTHER" id="PTHR34235">
    <property type="entry name" value="SLR1203 PROTEIN-RELATED"/>
    <property type="match status" value="1"/>
</dbReference>
<dbReference type="AlphaFoldDB" id="I4FZK3"/>
<protein>
    <recommendedName>
        <fullName evidence="3">DUF29 domain-containing protein</fullName>
    </recommendedName>
</protein>
<dbReference type="InterPro" id="IPR002636">
    <property type="entry name" value="DUF29"/>
</dbReference>
<dbReference type="EMBL" id="CAIJ01000070">
    <property type="protein sequence ID" value="CCI01114.1"/>
    <property type="molecule type" value="Genomic_DNA"/>
</dbReference>
<evidence type="ECO:0000313" key="1">
    <source>
        <dbReference type="EMBL" id="CCI01114.1"/>
    </source>
</evidence>
<proteinExistence type="predicted"/>
<comment type="caution">
    <text evidence="1">The sequence shown here is derived from an EMBL/GenBank/DDBJ whole genome shotgun (WGS) entry which is preliminary data.</text>
</comment>